<sequence length="227" mass="26941">MNTAKAICPQFICEKYQFLNRTLDEFYHWIDRDVDKNMIISRVEQILDDEFINLDEFAQHLVSYHTAKNMLPFIGFLFENFVTLKLHDKNEMSAKRYAMKYYETSAKNENQYGQLFLGNTLFGNHSTKKAIYWLAKAAIQGNIPAKVKLTILFISSQTKIYRALKNYSGNLIAQKYLFYKLRRGEGILKDLHRTLLVSYHLFNDEDISWHEKDAILRQLQFLFRKKI</sequence>
<organism evidence="1 2">
    <name type="scientific">Ambispora gerdemannii</name>
    <dbReference type="NCBI Taxonomy" id="144530"/>
    <lineage>
        <taxon>Eukaryota</taxon>
        <taxon>Fungi</taxon>
        <taxon>Fungi incertae sedis</taxon>
        <taxon>Mucoromycota</taxon>
        <taxon>Glomeromycotina</taxon>
        <taxon>Glomeromycetes</taxon>
        <taxon>Archaeosporales</taxon>
        <taxon>Ambisporaceae</taxon>
        <taxon>Ambispora</taxon>
    </lineage>
</organism>
<dbReference type="SUPFAM" id="SSF81901">
    <property type="entry name" value="HCP-like"/>
    <property type="match status" value="1"/>
</dbReference>
<comment type="caution">
    <text evidence="1">The sequence shown here is derived from an EMBL/GenBank/DDBJ whole genome shotgun (WGS) entry which is preliminary data.</text>
</comment>
<dbReference type="Proteomes" id="UP000789831">
    <property type="component" value="Unassembled WGS sequence"/>
</dbReference>
<dbReference type="Gene3D" id="1.25.40.10">
    <property type="entry name" value="Tetratricopeptide repeat domain"/>
    <property type="match status" value="1"/>
</dbReference>
<reference evidence="1" key="1">
    <citation type="submission" date="2021-06" db="EMBL/GenBank/DDBJ databases">
        <authorList>
            <person name="Kallberg Y."/>
            <person name="Tangrot J."/>
            <person name="Rosling A."/>
        </authorList>
    </citation>
    <scope>NUCLEOTIDE SEQUENCE</scope>
    <source>
        <strain evidence="1">MT106</strain>
    </source>
</reference>
<evidence type="ECO:0000313" key="1">
    <source>
        <dbReference type="EMBL" id="CAG8610128.1"/>
    </source>
</evidence>
<proteinExistence type="predicted"/>
<keyword evidence="2" id="KW-1185">Reference proteome</keyword>
<dbReference type="AlphaFoldDB" id="A0A9N9CQB4"/>
<protein>
    <submittedName>
        <fullName evidence="1">11599_t:CDS:1</fullName>
    </submittedName>
</protein>
<accession>A0A9N9CQB4</accession>
<name>A0A9N9CQB4_9GLOM</name>
<gene>
    <name evidence="1" type="ORF">AGERDE_LOCUS9549</name>
</gene>
<evidence type="ECO:0000313" key="2">
    <source>
        <dbReference type="Proteomes" id="UP000789831"/>
    </source>
</evidence>
<dbReference type="InterPro" id="IPR011990">
    <property type="entry name" value="TPR-like_helical_dom_sf"/>
</dbReference>
<dbReference type="EMBL" id="CAJVPL010002434">
    <property type="protein sequence ID" value="CAG8610128.1"/>
    <property type="molecule type" value="Genomic_DNA"/>
</dbReference>